<organism evidence="1 2">
    <name type="scientific">Candidatus Lokiarchaeum ossiferum</name>
    <dbReference type="NCBI Taxonomy" id="2951803"/>
    <lineage>
        <taxon>Archaea</taxon>
        <taxon>Promethearchaeati</taxon>
        <taxon>Promethearchaeota</taxon>
        <taxon>Promethearchaeia</taxon>
        <taxon>Promethearchaeales</taxon>
        <taxon>Promethearchaeaceae</taxon>
        <taxon>Candidatus Lokiarchaeum</taxon>
    </lineage>
</organism>
<dbReference type="EMBL" id="CP104013">
    <property type="protein sequence ID" value="UYP48772.1"/>
    <property type="molecule type" value="Genomic_DNA"/>
</dbReference>
<keyword evidence="2" id="KW-1185">Reference proteome</keyword>
<gene>
    <name evidence="1" type="ORF">NEF87_005057</name>
</gene>
<accession>A0ABY6I2J6</accession>
<reference evidence="1" key="1">
    <citation type="submission" date="2022-09" db="EMBL/GenBank/DDBJ databases">
        <title>Actin cytoskeleton and complex cell architecture in an #Asgard archaeon.</title>
        <authorList>
            <person name="Ponce Toledo R.I."/>
            <person name="Schleper C."/>
            <person name="Rodrigues Oliveira T."/>
            <person name="Wollweber F."/>
            <person name="Xu J."/>
            <person name="Rittmann S."/>
            <person name="Klingl A."/>
            <person name="Pilhofer M."/>
        </authorList>
    </citation>
    <scope>NUCLEOTIDE SEQUENCE</scope>
    <source>
        <strain evidence="1">B-35</strain>
    </source>
</reference>
<evidence type="ECO:0000313" key="1">
    <source>
        <dbReference type="EMBL" id="UYP48772.1"/>
    </source>
</evidence>
<protein>
    <submittedName>
        <fullName evidence="1">Uncharacterized protein</fullName>
    </submittedName>
</protein>
<sequence length="206" mass="23434">MSDFETDTKSNIMIDQFNDILIQGIFKGGFITKLTGSTDTLIFSDNLNIEDGQIIITGMHIGFRNGKAYSEDRTSTINDVNGIDYCIQLEQEIINEFDEARFSASYPNIIRFLKTSCVFLDTDYKQINHLDFVSGEILNRPVAITHNNGVIIGDRLVVDEMNHLIFYDAILIGRNAKKTIQMTYEHFIMIPLSSLRYIVLLGAENF</sequence>
<evidence type="ECO:0000313" key="2">
    <source>
        <dbReference type="Proteomes" id="UP001208689"/>
    </source>
</evidence>
<dbReference type="Proteomes" id="UP001208689">
    <property type="component" value="Chromosome"/>
</dbReference>
<proteinExistence type="predicted"/>
<name>A0ABY6I2J6_9ARCH</name>